<dbReference type="eggNOG" id="arCOG10055">
    <property type="taxonomic scope" value="Archaea"/>
</dbReference>
<dbReference type="PATRIC" id="fig|351160.9.peg.2546"/>
<feature type="transmembrane region" description="Helical" evidence="1">
    <location>
        <begin position="158"/>
        <end position="186"/>
    </location>
</feature>
<dbReference type="Proteomes" id="UP000000663">
    <property type="component" value="Chromosome"/>
</dbReference>
<protein>
    <recommendedName>
        <fullName evidence="4">Glycosyltransferase RgtA/B/C/D-like domain-containing protein</fullName>
    </recommendedName>
</protein>
<evidence type="ECO:0008006" key="4">
    <source>
        <dbReference type="Google" id="ProtNLM"/>
    </source>
</evidence>
<keyword evidence="1" id="KW-0472">Membrane</keyword>
<evidence type="ECO:0000313" key="2">
    <source>
        <dbReference type="EMBL" id="CAJ35689.1"/>
    </source>
</evidence>
<proteinExistence type="predicted"/>
<evidence type="ECO:0000313" key="3">
    <source>
        <dbReference type="Proteomes" id="UP000000663"/>
    </source>
</evidence>
<feature type="transmembrane region" description="Helical" evidence="1">
    <location>
        <begin position="359"/>
        <end position="378"/>
    </location>
</feature>
<organism evidence="2 3">
    <name type="scientific">Methanocella arvoryzae (strain DSM 22066 / NBRC 105507 / MRE50)</name>
    <dbReference type="NCBI Taxonomy" id="351160"/>
    <lineage>
        <taxon>Archaea</taxon>
        <taxon>Methanobacteriati</taxon>
        <taxon>Methanobacteriota</taxon>
        <taxon>Stenosarchaea group</taxon>
        <taxon>Methanomicrobia</taxon>
        <taxon>Methanocellales</taxon>
        <taxon>Methanocellaceae</taxon>
        <taxon>Methanocella</taxon>
    </lineage>
</organism>
<dbReference type="GO" id="GO:0016020">
    <property type="term" value="C:membrane"/>
    <property type="evidence" value="ECO:0007669"/>
    <property type="project" value="GOC"/>
</dbReference>
<dbReference type="KEGG" id="rci:RCIX210"/>
<keyword evidence="3" id="KW-1185">Reference proteome</keyword>
<sequence>MYSLFGNNLKSAYNNLSKMVPEEIRYILLLFILSRFILIIIGCYSRLRYCGSDFFHFTDFIWLNVWGVYDSGWYVSIANNWYSSHLSTYPTTLNQGNYAFFPLYPLLMKLIGSIIGSTFIAGLIISNITLLIACFFLYKLILIENDPTIAKKAIKYTFLFPVAFIYSGVFTESLYLALLIMCFYYARKEQWHIVGLLGLFLSLTRSLGVFVIFPMLLEYLAIRDYKVTKVKSNVLYLLLIPVGLAIFSVYNFYFTGDFFAFIHIQSAWGRHLDNPLNYLLHGLFSNHAEEFFWAFFTVVFTVLLIAGSSLIRPSYLLVGVYSIIIPLSSGIASMPRYFLAVFPLYIIMAKLTKNKYTDMILTALLIIVQCYLMALWAIGSPFVM</sequence>
<dbReference type="EMBL" id="AM114193">
    <property type="protein sequence ID" value="CAJ35689.1"/>
    <property type="molecule type" value="Genomic_DNA"/>
</dbReference>
<dbReference type="AlphaFoldDB" id="Q0W7F4"/>
<feature type="transmembrane region" description="Helical" evidence="1">
    <location>
        <begin position="110"/>
        <end position="138"/>
    </location>
</feature>
<feature type="transmembrane region" description="Helical" evidence="1">
    <location>
        <begin position="323"/>
        <end position="347"/>
    </location>
</feature>
<accession>Q0W7F4</accession>
<feature type="transmembrane region" description="Helical" evidence="1">
    <location>
        <begin position="234"/>
        <end position="253"/>
    </location>
</feature>
<keyword evidence="1" id="KW-1133">Transmembrane helix</keyword>
<reference evidence="2 3" key="1">
    <citation type="journal article" date="2006" name="Science">
        <title>Genome of rice cluster I archaea -- the key methane producers in the rice rhizosphere.</title>
        <authorList>
            <person name="Erkel C."/>
            <person name="Kube M."/>
            <person name="Reinhardt R."/>
            <person name="Liesack W."/>
        </authorList>
    </citation>
    <scope>NUCLEOTIDE SEQUENCE [LARGE SCALE GENOMIC DNA]</scope>
    <source>
        <strain evidence="3">DSM 22066 / NBRC 105507 / MRE50</strain>
    </source>
</reference>
<dbReference type="STRING" id="351160.RCIX210"/>
<feature type="transmembrane region" description="Helical" evidence="1">
    <location>
        <begin position="26"/>
        <end position="47"/>
    </location>
</feature>
<dbReference type="UniPathway" id="UPA00196"/>
<evidence type="ECO:0000256" key="1">
    <source>
        <dbReference type="SAM" id="Phobius"/>
    </source>
</evidence>
<feature type="transmembrane region" description="Helical" evidence="1">
    <location>
        <begin position="291"/>
        <end position="311"/>
    </location>
</feature>
<feature type="transmembrane region" description="Helical" evidence="1">
    <location>
        <begin position="192"/>
        <end position="222"/>
    </location>
</feature>
<keyword evidence="1" id="KW-0812">Transmembrane</keyword>
<dbReference type="GO" id="GO:0006506">
    <property type="term" value="P:GPI anchor biosynthetic process"/>
    <property type="evidence" value="ECO:0007669"/>
    <property type="project" value="UniProtKB-UniPathway"/>
</dbReference>
<name>Q0W7F4_METAR</name>
<gene>
    <name evidence="2" type="ORF">RCIX210</name>
</gene>